<protein>
    <submittedName>
        <fullName evidence="2">Uncharacterized protein</fullName>
    </submittedName>
</protein>
<organism evidence="2 3">
    <name type="scientific">Apostasia shenzhenica</name>
    <dbReference type="NCBI Taxonomy" id="1088818"/>
    <lineage>
        <taxon>Eukaryota</taxon>
        <taxon>Viridiplantae</taxon>
        <taxon>Streptophyta</taxon>
        <taxon>Embryophyta</taxon>
        <taxon>Tracheophyta</taxon>
        <taxon>Spermatophyta</taxon>
        <taxon>Magnoliopsida</taxon>
        <taxon>Liliopsida</taxon>
        <taxon>Asparagales</taxon>
        <taxon>Orchidaceae</taxon>
        <taxon>Apostasioideae</taxon>
        <taxon>Apostasia</taxon>
    </lineage>
</organism>
<reference evidence="2 3" key="1">
    <citation type="journal article" date="2017" name="Nature">
        <title>The Apostasia genome and the evolution of orchids.</title>
        <authorList>
            <person name="Zhang G.Q."/>
            <person name="Liu K.W."/>
            <person name="Li Z."/>
            <person name="Lohaus R."/>
            <person name="Hsiao Y.Y."/>
            <person name="Niu S.C."/>
            <person name="Wang J.Y."/>
            <person name="Lin Y.C."/>
            <person name="Xu Q."/>
            <person name="Chen L.J."/>
            <person name="Yoshida K."/>
            <person name="Fujiwara S."/>
            <person name="Wang Z.W."/>
            <person name="Zhang Y.Q."/>
            <person name="Mitsuda N."/>
            <person name="Wang M."/>
            <person name="Liu G.H."/>
            <person name="Pecoraro L."/>
            <person name="Huang H.X."/>
            <person name="Xiao X.J."/>
            <person name="Lin M."/>
            <person name="Wu X.Y."/>
            <person name="Wu W.L."/>
            <person name="Chen Y.Y."/>
            <person name="Chang S.B."/>
            <person name="Sakamoto S."/>
            <person name="Ohme-Takagi M."/>
            <person name="Yagi M."/>
            <person name="Zeng S.J."/>
            <person name="Shen C.Y."/>
            <person name="Yeh C.M."/>
            <person name="Luo Y.B."/>
            <person name="Tsai W.C."/>
            <person name="Van de Peer Y."/>
            <person name="Liu Z.J."/>
        </authorList>
    </citation>
    <scope>NUCLEOTIDE SEQUENCE [LARGE SCALE GENOMIC DNA]</scope>
    <source>
        <strain evidence="3">cv. Shenzhen</strain>
        <tissue evidence="2">Stem</tissue>
    </source>
</reference>
<keyword evidence="3" id="KW-1185">Reference proteome</keyword>
<dbReference type="AlphaFoldDB" id="A0A2I0AME0"/>
<name>A0A2I0AME0_9ASPA</name>
<evidence type="ECO:0000256" key="1">
    <source>
        <dbReference type="SAM" id="MobiDB-lite"/>
    </source>
</evidence>
<dbReference type="EMBL" id="KZ451970">
    <property type="protein sequence ID" value="PKA56722.1"/>
    <property type="molecule type" value="Genomic_DNA"/>
</dbReference>
<dbReference type="Proteomes" id="UP000236161">
    <property type="component" value="Unassembled WGS sequence"/>
</dbReference>
<accession>A0A2I0AME0</accession>
<feature type="region of interest" description="Disordered" evidence="1">
    <location>
        <begin position="42"/>
        <end position="64"/>
    </location>
</feature>
<evidence type="ECO:0000313" key="3">
    <source>
        <dbReference type="Proteomes" id="UP000236161"/>
    </source>
</evidence>
<feature type="region of interest" description="Disordered" evidence="1">
    <location>
        <begin position="1"/>
        <end position="25"/>
    </location>
</feature>
<gene>
    <name evidence="2" type="ORF">AXF42_Ash012852</name>
</gene>
<evidence type="ECO:0000313" key="2">
    <source>
        <dbReference type="EMBL" id="PKA56722.1"/>
    </source>
</evidence>
<feature type="compositionally biased region" description="Basic residues" evidence="1">
    <location>
        <begin position="50"/>
        <end position="64"/>
    </location>
</feature>
<proteinExistence type="predicted"/>
<sequence>MTSAYQSPDDSGRRRGGRTSPVCDIGGPAVSVNSVSGFVRTRTGLAGGGRRSRGGRLSSRTKGRKRRFSRFILQSKMRKKNYRVKDSPAAAAAAAAASLCSAVDAIVRREIGEKVTGVGENI</sequence>